<dbReference type="EMBL" id="PYNS01000010">
    <property type="protein sequence ID" value="PSV10741.1"/>
    <property type="molecule type" value="Genomic_DNA"/>
</dbReference>
<dbReference type="RefSeq" id="WP_107185020.1">
    <property type="nucleotide sequence ID" value="NZ_CP131598.1"/>
</dbReference>
<sequence>MSKIHISHVEVSCERFIKTMTIGDAFEVLTFKKDRGFCVLKQSEAEYSFKQFGYIDQMITVDANALKKQIKKAVKVEFPRSNIAWVEHFQQVDSIDDLKRYGQAQYHLF</sequence>
<comment type="caution">
    <text evidence="1">The sequence shown here is derived from an EMBL/GenBank/DDBJ whole genome shotgun (WGS) entry which is preliminary data.</text>
</comment>
<protein>
    <submittedName>
        <fullName evidence="1">Uncharacterized protein</fullName>
    </submittedName>
</protein>
<reference evidence="1 2" key="1">
    <citation type="submission" date="2018-03" db="EMBL/GenBank/DDBJ databases">
        <title>Whole genome sequencing of Histamine producing bacteria.</title>
        <authorList>
            <person name="Butler K."/>
        </authorList>
    </citation>
    <scope>NUCLEOTIDE SEQUENCE [LARGE SCALE GENOMIC DNA]</scope>
    <source>
        <strain evidence="1 2">Res.4.1</strain>
    </source>
</reference>
<dbReference type="Proteomes" id="UP000240530">
    <property type="component" value="Unassembled WGS sequence"/>
</dbReference>
<name>A0A2T3KUY7_PHOLD</name>
<dbReference type="AlphaFoldDB" id="A0A2T3KUY7"/>
<organism evidence="1 2">
    <name type="scientific">Photobacterium leiognathi subsp. mandapamensis</name>
    <name type="common">Photobacterium mandapamensis</name>
    <dbReference type="NCBI Taxonomy" id="48408"/>
    <lineage>
        <taxon>Bacteria</taxon>
        <taxon>Pseudomonadati</taxon>
        <taxon>Pseudomonadota</taxon>
        <taxon>Gammaproteobacteria</taxon>
        <taxon>Vibrionales</taxon>
        <taxon>Vibrionaceae</taxon>
        <taxon>Photobacterium</taxon>
    </lineage>
</organism>
<evidence type="ECO:0000313" key="1">
    <source>
        <dbReference type="EMBL" id="PSV10741.1"/>
    </source>
</evidence>
<evidence type="ECO:0000313" key="2">
    <source>
        <dbReference type="Proteomes" id="UP000240530"/>
    </source>
</evidence>
<proteinExistence type="predicted"/>
<gene>
    <name evidence="1" type="ORF">C0W93_10535</name>
</gene>
<accession>A0A2T3KUY7</accession>